<evidence type="ECO:0000313" key="3">
    <source>
        <dbReference type="Proteomes" id="UP001419268"/>
    </source>
</evidence>
<protein>
    <submittedName>
        <fullName evidence="2">Uncharacterized protein</fullName>
    </submittedName>
</protein>
<name>A0AAP0JUN4_9MAGN</name>
<dbReference type="EMBL" id="JBBNAG010000004">
    <property type="protein sequence ID" value="KAK9140000.1"/>
    <property type="molecule type" value="Genomic_DNA"/>
</dbReference>
<feature type="region of interest" description="Disordered" evidence="1">
    <location>
        <begin position="1"/>
        <end position="52"/>
    </location>
</feature>
<keyword evidence="3" id="KW-1185">Reference proteome</keyword>
<gene>
    <name evidence="2" type="ORF">Scep_009681</name>
</gene>
<organism evidence="2 3">
    <name type="scientific">Stephania cephalantha</name>
    <dbReference type="NCBI Taxonomy" id="152367"/>
    <lineage>
        <taxon>Eukaryota</taxon>
        <taxon>Viridiplantae</taxon>
        <taxon>Streptophyta</taxon>
        <taxon>Embryophyta</taxon>
        <taxon>Tracheophyta</taxon>
        <taxon>Spermatophyta</taxon>
        <taxon>Magnoliopsida</taxon>
        <taxon>Ranunculales</taxon>
        <taxon>Menispermaceae</taxon>
        <taxon>Menispermoideae</taxon>
        <taxon>Cissampelideae</taxon>
        <taxon>Stephania</taxon>
    </lineage>
</organism>
<sequence length="189" mass="21030">MGTGARKTLEHALGTMPRQDPRTHGPSHPEPVGLDRGPASTQGAWARPGTTEQSLSLREAWTKSLEAWMDRVKAVLGGDHGWRTIYSHRNLREASRSVEEHHIYTNQTQNLSLDEVRRWPPLPLPPSASLDFTASLSIGRLTGAPCPFHNHLRMDLGSKRPPVWSADIPRDTNLACRAKKISCVECQHP</sequence>
<dbReference type="Proteomes" id="UP001419268">
    <property type="component" value="Unassembled WGS sequence"/>
</dbReference>
<evidence type="ECO:0000313" key="2">
    <source>
        <dbReference type="EMBL" id="KAK9140000.1"/>
    </source>
</evidence>
<accession>A0AAP0JUN4</accession>
<reference evidence="2 3" key="1">
    <citation type="submission" date="2024-01" db="EMBL/GenBank/DDBJ databases">
        <title>Genome assemblies of Stephania.</title>
        <authorList>
            <person name="Yang L."/>
        </authorList>
    </citation>
    <scope>NUCLEOTIDE SEQUENCE [LARGE SCALE GENOMIC DNA]</scope>
    <source>
        <strain evidence="2">JXDWG</strain>
        <tissue evidence="2">Leaf</tissue>
    </source>
</reference>
<dbReference type="AlphaFoldDB" id="A0AAP0JUN4"/>
<proteinExistence type="predicted"/>
<comment type="caution">
    <text evidence="2">The sequence shown here is derived from an EMBL/GenBank/DDBJ whole genome shotgun (WGS) entry which is preliminary data.</text>
</comment>
<evidence type="ECO:0000256" key="1">
    <source>
        <dbReference type="SAM" id="MobiDB-lite"/>
    </source>
</evidence>